<sequence length="408" mass="45754">MKNNHHHKRRGRRRCVIVSVLMLIILTGCWSSHEIEEQSLGVGLALDKAKESEIERKLDEQENMSDNKKMITSTYQIITSQVARSTNTQADPTQKSYMNVSETGNSIHEMVRNVSLENDTPIMSYHMKVIVISQKLASKYSLEKLLDQDLRDNDFRPSCLVLISNGRASNTLKSNVPGETPAFRLAGIVDNSYRTTKILAPVTLVKIESKLRTNASFLLQNVQAEKGKVKFGGAAIVDGKTKKVIGILDEQDLEGITWMTGKGKGGTVESVHKKGEELVVYEVISMKSKIKPHIKGGEISFDVKVSSKGRLSERWSKSDTASTKNVLKKVEILTEKEIEKKIKNSVEKMQGKYKVDIAGFGEQLRIHYPKTWDKVKDNWDEIFSGSSVRYKVDVEVEGYGTSTETKKG</sequence>
<dbReference type="NCBIfam" id="TIGR02887">
    <property type="entry name" value="spore_ger_x_C"/>
    <property type="match status" value="1"/>
</dbReference>
<evidence type="ECO:0000256" key="4">
    <source>
        <dbReference type="ARBA" id="ARBA00022729"/>
    </source>
</evidence>
<evidence type="ECO:0000313" key="10">
    <source>
        <dbReference type="EMBL" id="SFQ49493.1"/>
    </source>
</evidence>
<organism evidence="10 11">
    <name type="scientific">Priestia endophytica DSM 13796</name>
    <dbReference type="NCBI Taxonomy" id="1121089"/>
    <lineage>
        <taxon>Bacteria</taxon>
        <taxon>Bacillati</taxon>
        <taxon>Bacillota</taxon>
        <taxon>Bacilli</taxon>
        <taxon>Bacillales</taxon>
        <taxon>Bacillaceae</taxon>
        <taxon>Priestia</taxon>
    </lineage>
</organism>
<dbReference type="Proteomes" id="UP000182762">
    <property type="component" value="Unassembled WGS sequence"/>
</dbReference>
<evidence type="ECO:0000256" key="2">
    <source>
        <dbReference type="ARBA" id="ARBA00007886"/>
    </source>
</evidence>
<evidence type="ECO:0000256" key="3">
    <source>
        <dbReference type="ARBA" id="ARBA00022544"/>
    </source>
</evidence>
<gene>
    <name evidence="10" type="ORF">SAMN02745910_01679</name>
</gene>
<dbReference type="InterPro" id="IPR057336">
    <property type="entry name" value="GerAC_N"/>
</dbReference>
<name>A0A1I5YYZ1_9BACI</name>
<accession>A0A1I5YYZ1</accession>
<comment type="subcellular location">
    <subcellularLocation>
        <location evidence="1">Membrane</location>
        <topology evidence="1">Lipid-anchor</topology>
    </subcellularLocation>
</comment>
<keyword evidence="7" id="KW-0449">Lipoprotein</keyword>
<dbReference type="InterPro" id="IPR008844">
    <property type="entry name" value="Spore_GerAC-like"/>
</dbReference>
<feature type="domain" description="Spore germination protein N-terminal" evidence="9">
    <location>
        <begin position="32"/>
        <end position="220"/>
    </location>
</feature>
<dbReference type="PROSITE" id="PS51257">
    <property type="entry name" value="PROKAR_LIPOPROTEIN"/>
    <property type="match status" value="1"/>
</dbReference>
<dbReference type="RefSeq" id="WP_061805105.1">
    <property type="nucleotide sequence ID" value="NZ_FOXX01000003.1"/>
</dbReference>
<keyword evidence="4" id="KW-0732">Signal</keyword>
<evidence type="ECO:0000256" key="7">
    <source>
        <dbReference type="ARBA" id="ARBA00023288"/>
    </source>
</evidence>
<evidence type="ECO:0000256" key="1">
    <source>
        <dbReference type="ARBA" id="ARBA00004635"/>
    </source>
</evidence>
<dbReference type="Pfam" id="PF25198">
    <property type="entry name" value="Spore_GerAC_N"/>
    <property type="match status" value="1"/>
</dbReference>
<keyword evidence="5" id="KW-0472">Membrane</keyword>
<evidence type="ECO:0000313" key="11">
    <source>
        <dbReference type="Proteomes" id="UP000182762"/>
    </source>
</evidence>
<evidence type="ECO:0000259" key="9">
    <source>
        <dbReference type="Pfam" id="PF25198"/>
    </source>
</evidence>
<dbReference type="InterPro" id="IPR038501">
    <property type="entry name" value="Spore_GerAC_C_sf"/>
</dbReference>
<dbReference type="PANTHER" id="PTHR35789">
    <property type="entry name" value="SPORE GERMINATION PROTEIN B3"/>
    <property type="match status" value="1"/>
</dbReference>
<proteinExistence type="inferred from homology"/>
<keyword evidence="11" id="KW-1185">Reference proteome</keyword>
<dbReference type="GeneID" id="93710377"/>
<evidence type="ECO:0000259" key="8">
    <source>
        <dbReference type="Pfam" id="PF05504"/>
    </source>
</evidence>
<dbReference type="EMBL" id="FOXX01000003">
    <property type="protein sequence ID" value="SFQ49493.1"/>
    <property type="molecule type" value="Genomic_DNA"/>
</dbReference>
<comment type="caution">
    <text evidence="10">The sequence shown here is derived from an EMBL/GenBank/DDBJ whole genome shotgun (WGS) entry which is preliminary data.</text>
</comment>
<protein>
    <submittedName>
        <fullName evidence="10">Spore germination protein</fullName>
    </submittedName>
</protein>
<dbReference type="PANTHER" id="PTHR35789:SF1">
    <property type="entry name" value="SPORE GERMINATION PROTEIN B3"/>
    <property type="match status" value="1"/>
</dbReference>
<dbReference type="Pfam" id="PF05504">
    <property type="entry name" value="Spore_GerAC"/>
    <property type="match status" value="1"/>
</dbReference>
<comment type="similarity">
    <text evidence="2">Belongs to the GerABKC lipoprotein family.</text>
</comment>
<dbReference type="InterPro" id="IPR046953">
    <property type="entry name" value="Spore_GerAC-like_C"/>
</dbReference>
<keyword evidence="3" id="KW-0309">Germination</keyword>
<evidence type="ECO:0000256" key="5">
    <source>
        <dbReference type="ARBA" id="ARBA00023136"/>
    </source>
</evidence>
<evidence type="ECO:0000256" key="6">
    <source>
        <dbReference type="ARBA" id="ARBA00023139"/>
    </source>
</evidence>
<reference evidence="10 11" key="1">
    <citation type="submission" date="2016-10" db="EMBL/GenBank/DDBJ databases">
        <authorList>
            <person name="Varghese N."/>
            <person name="Submissions S."/>
        </authorList>
    </citation>
    <scope>NUCLEOTIDE SEQUENCE [LARGE SCALE GENOMIC DNA]</scope>
    <source>
        <strain evidence="10 11">DSM 13796</strain>
    </source>
</reference>
<feature type="domain" description="Spore germination GerAC-like C-terminal" evidence="8">
    <location>
        <begin position="233"/>
        <end position="400"/>
    </location>
</feature>
<dbReference type="Gene3D" id="3.30.300.210">
    <property type="entry name" value="Nutrient germinant receptor protein C, domain 3"/>
    <property type="match status" value="1"/>
</dbReference>
<keyword evidence="6" id="KW-0564">Palmitate</keyword>